<reference evidence="3 4" key="1">
    <citation type="submission" date="2015-09" db="EMBL/GenBank/DDBJ databases">
        <title>Draft genome sequence of Kouleothrix aurantiaca JCM 19913.</title>
        <authorList>
            <person name="Hemp J."/>
        </authorList>
    </citation>
    <scope>NUCLEOTIDE SEQUENCE [LARGE SCALE GENOMIC DNA]</scope>
    <source>
        <strain evidence="3 4">COM-B</strain>
    </source>
</reference>
<dbReference type="EMBL" id="LJCR01000115">
    <property type="protein sequence ID" value="KPV54094.1"/>
    <property type="molecule type" value="Genomic_DNA"/>
</dbReference>
<evidence type="ECO:0000256" key="1">
    <source>
        <dbReference type="SAM" id="MobiDB-lite"/>
    </source>
</evidence>
<proteinExistence type="predicted"/>
<feature type="compositionally biased region" description="Basic and acidic residues" evidence="1">
    <location>
        <begin position="162"/>
        <end position="175"/>
    </location>
</feature>
<comment type="caution">
    <text evidence="3">The sequence shown here is derived from an EMBL/GenBank/DDBJ whole genome shotgun (WGS) entry which is preliminary data.</text>
</comment>
<feature type="transmembrane region" description="Helical" evidence="2">
    <location>
        <begin position="12"/>
        <end position="32"/>
    </location>
</feature>
<feature type="region of interest" description="Disordered" evidence="1">
    <location>
        <begin position="140"/>
        <end position="175"/>
    </location>
</feature>
<feature type="transmembrane region" description="Helical" evidence="2">
    <location>
        <begin position="52"/>
        <end position="73"/>
    </location>
</feature>
<dbReference type="AlphaFoldDB" id="A0A0P9FBM5"/>
<name>A0A0P9FBM5_9CHLR</name>
<feature type="compositionally biased region" description="Basic and acidic residues" evidence="1">
    <location>
        <begin position="141"/>
        <end position="153"/>
    </location>
</feature>
<sequence length="175" mass="19216">MESTYDLLNQAITHILIGFGLALVNVIIRYFAPAIPQFITVLGWKRLRRALIAAYLIALVLELVTSPIFSSALHPVSIELAWSPYQAIFNVLGVIVMDLIVMAWNGMRSGAAVGRRQLASARDRAAEGLSDVGSRLAITPEGREEHAAKERAATEAAANTAAERKQRMDDRLNNY</sequence>
<keyword evidence="2" id="KW-0812">Transmembrane</keyword>
<protein>
    <submittedName>
        <fullName evidence="3">Uncharacterized protein</fullName>
    </submittedName>
</protein>
<evidence type="ECO:0000313" key="4">
    <source>
        <dbReference type="Proteomes" id="UP000050509"/>
    </source>
</evidence>
<organism evidence="3 4">
    <name type="scientific">Kouleothrix aurantiaca</name>
    <dbReference type="NCBI Taxonomy" id="186479"/>
    <lineage>
        <taxon>Bacteria</taxon>
        <taxon>Bacillati</taxon>
        <taxon>Chloroflexota</taxon>
        <taxon>Chloroflexia</taxon>
        <taxon>Chloroflexales</taxon>
        <taxon>Roseiflexineae</taxon>
        <taxon>Roseiflexaceae</taxon>
        <taxon>Kouleothrix</taxon>
    </lineage>
</organism>
<dbReference type="Proteomes" id="UP000050509">
    <property type="component" value="Unassembled WGS sequence"/>
</dbReference>
<evidence type="ECO:0000256" key="2">
    <source>
        <dbReference type="SAM" id="Phobius"/>
    </source>
</evidence>
<keyword evidence="2" id="KW-0472">Membrane</keyword>
<feature type="transmembrane region" description="Helical" evidence="2">
    <location>
        <begin position="85"/>
        <end position="107"/>
    </location>
</feature>
<evidence type="ECO:0000313" key="3">
    <source>
        <dbReference type="EMBL" id="KPV54094.1"/>
    </source>
</evidence>
<keyword evidence="2" id="KW-1133">Transmembrane helix</keyword>
<gene>
    <name evidence="3" type="ORF">SE17_05835</name>
</gene>
<keyword evidence="4" id="KW-1185">Reference proteome</keyword>
<accession>A0A0P9FBM5</accession>